<dbReference type="EMBL" id="MCOG01000409">
    <property type="protein sequence ID" value="ORY09339.1"/>
    <property type="molecule type" value="Genomic_DNA"/>
</dbReference>
<feature type="transmembrane region" description="Helical" evidence="7">
    <location>
        <begin position="95"/>
        <end position="112"/>
    </location>
</feature>
<accession>A0A1Y1ZGK5</accession>
<feature type="transmembrane region" description="Helical" evidence="7">
    <location>
        <begin position="150"/>
        <end position="169"/>
    </location>
</feature>
<evidence type="ECO:0000256" key="3">
    <source>
        <dbReference type="ARBA" id="ARBA00022448"/>
    </source>
</evidence>
<feature type="transmembrane region" description="Helical" evidence="7">
    <location>
        <begin position="235"/>
        <end position="254"/>
    </location>
</feature>
<evidence type="ECO:0000256" key="5">
    <source>
        <dbReference type="ARBA" id="ARBA00022989"/>
    </source>
</evidence>
<feature type="transmembrane region" description="Helical" evidence="7">
    <location>
        <begin position="429"/>
        <end position="456"/>
    </location>
</feature>
<dbReference type="AlphaFoldDB" id="A0A1Y1ZGK5"/>
<reference evidence="8 9" key="1">
    <citation type="submission" date="2016-08" db="EMBL/GenBank/DDBJ databases">
        <title>A Parts List for Fungal Cellulosomes Revealed by Comparative Genomics.</title>
        <authorList>
            <consortium name="DOE Joint Genome Institute"/>
            <person name="Haitjema C.H."/>
            <person name="Gilmore S.P."/>
            <person name="Henske J.K."/>
            <person name="Solomon K.V."/>
            <person name="De Groot R."/>
            <person name="Kuo A."/>
            <person name="Mondo S.J."/>
            <person name="Salamov A.A."/>
            <person name="Labutti K."/>
            <person name="Zhao Z."/>
            <person name="Chiniquy J."/>
            <person name="Barry K."/>
            <person name="Brewer H.M."/>
            <person name="Purvine S.O."/>
            <person name="Wright A.T."/>
            <person name="Boxma B."/>
            <person name="Van Alen T."/>
            <person name="Hackstein J.H."/>
            <person name="Baker S.E."/>
            <person name="Grigoriev I.V."/>
            <person name="O'Malley M.A."/>
        </authorList>
    </citation>
    <scope>NUCLEOTIDE SEQUENCE [LARGE SCALE GENOMIC DNA]</scope>
    <source>
        <strain evidence="8 9">G1</strain>
    </source>
</reference>
<keyword evidence="6 7" id="KW-0472">Membrane</keyword>
<dbReference type="PANTHER" id="PTHR43337">
    <property type="entry name" value="XANTHINE/URACIL PERMEASE C887.17-RELATED"/>
    <property type="match status" value="1"/>
</dbReference>
<dbReference type="STRING" id="1754190.A0A1Y1ZGK5"/>
<proteinExistence type="inferred from homology"/>
<evidence type="ECO:0000256" key="1">
    <source>
        <dbReference type="ARBA" id="ARBA00004127"/>
    </source>
</evidence>
<dbReference type="InterPro" id="IPR006043">
    <property type="entry name" value="NCS2"/>
</dbReference>
<name>A0A1Y1ZGK5_9FUNG</name>
<evidence type="ECO:0000313" key="9">
    <source>
        <dbReference type="Proteomes" id="UP000193920"/>
    </source>
</evidence>
<dbReference type="PANTHER" id="PTHR43337:SF1">
    <property type="entry name" value="XANTHINE_URACIL PERMEASE C887.17-RELATED"/>
    <property type="match status" value="1"/>
</dbReference>
<gene>
    <name evidence="8" type="ORF">LY90DRAFT_392728</name>
</gene>
<feature type="transmembrane region" description="Helical" evidence="7">
    <location>
        <begin position="380"/>
        <end position="409"/>
    </location>
</feature>
<feature type="transmembrane region" description="Helical" evidence="7">
    <location>
        <begin position="29"/>
        <end position="49"/>
    </location>
</feature>
<feature type="transmembrane region" description="Helical" evidence="7">
    <location>
        <begin position="468"/>
        <end position="484"/>
    </location>
</feature>
<dbReference type="InterPro" id="IPR045018">
    <property type="entry name" value="Azg-like"/>
</dbReference>
<feature type="transmembrane region" description="Helical" evidence="7">
    <location>
        <begin position="61"/>
        <end position="83"/>
    </location>
</feature>
<sequence>MSDIDGKNPKIVDEIFNIEENGSSVKTEIISGLTTFMAMAYIIALNPNILTTYGAGGQPLWNGVFLATCISSAVAMFVMGLLANKPFCLAPGMGLNSFMAIVIGNLMTMTNMDYVKSFQSMLCIVLIEGLVFFILSIFNIREKIVESIPLGIRLGISPGIGLMLLNIGFGSNVYIADDKQKQFFVMKDFFGSLTANYARDTMTTAYSTMVLSVITMFLGLLVIVILAYKNVKASVIIGMLVASVFYWAGDFIFLGNNPFASLSNASFLPAFGDMYRTTLFRFNFGGLAEMGWFTAITLIITFCIIDMFDTIGTLVGTASRAGMVDSEGNMPNMKEAFISDSVGTIVGACTGTSTVTTFIESASGVAAGGRTGLTAITCGMCFLVCIFLAPIAAVIPAAATSSALIYVGILMMSGLKKVDFEDYSVGVPVTLMLIGMPISGSIGHAIGIAMIACTFIKVCTGKFKEVSIVTYIISLIFIIKFFLIY</sequence>
<comment type="subcellular location">
    <subcellularLocation>
        <location evidence="1">Endomembrane system</location>
        <topology evidence="1">Multi-pass membrane protein</topology>
    </subcellularLocation>
</comment>
<dbReference type="GO" id="GO:0005345">
    <property type="term" value="F:purine nucleobase transmembrane transporter activity"/>
    <property type="evidence" value="ECO:0007669"/>
    <property type="project" value="TreeGrafter"/>
</dbReference>
<keyword evidence="9" id="KW-1185">Reference proteome</keyword>
<protein>
    <submittedName>
        <fullName evidence="8">Permease</fullName>
    </submittedName>
</protein>
<keyword evidence="5 7" id="KW-1133">Transmembrane helix</keyword>
<feature type="transmembrane region" description="Helical" evidence="7">
    <location>
        <begin position="290"/>
        <end position="308"/>
    </location>
</feature>
<feature type="transmembrane region" description="Helical" evidence="7">
    <location>
        <begin position="205"/>
        <end position="228"/>
    </location>
</feature>
<comment type="caution">
    <text evidence="8">The sequence shown here is derived from an EMBL/GenBank/DDBJ whole genome shotgun (WGS) entry which is preliminary data.</text>
</comment>
<keyword evidence="3" id="KW-0813">Transport</keyword>
<evidence type="ECO:0000313" key="8">
    <source>
        <dbReference type="EMBL" id="ORY09339.1"/>
    </source>
</evidence>
<dbReference type="Proteomes" id="UP000193920">
    <property type="component" value="Unassembled WGS sequence"/>
</dbReference>
<comment type="similarity">
    <text evidence="2">Belongs to the nucleobase:cation symporter-2 (NCS2) (TC 2.A.40) family. Azg-like subfamily.</text>
</comment>
<evidence type="ECO:0000256" key="7">
    <source>
        <dbReference type="SAM" id="Phobius"/>
    </source>
</evidence>
<dbReference type="OrthoDB" id="431212at2759"/>
<dbReference type="Pfam" id="PF00860">
    <property type="entry name" value="Xan_ur_permease"/>
    <property type="match status" value="1"/>
</dbReference>
<organism evidence="8 9">
    <name type="scientific">Neocallimastix californiae</name>
    <dbReference type="NCBI Taxonomy" id="1754190"/>
    <lineage>
        <taxon>Eukaryota</taxon>
        <taxon>Fungi</taxon>
        <taxon>Fungi incertae sedis</taxon>
        <taxon>Chytridiomycota</taxon>
        <taxon>Chytridiomycota incertae sedis</taxon>
        <taxon>Neocallimastigomycetes</taxon>
        <taxon>Neocallimastigales</taxon>
        <taxon>Neocallimastigaceae</taxon>
        <taxon>Neocallimastix</taxon>
    </lineage>
</organism>
<dbReference type="GO" id="GO:0012505">
    <property type="term" value="C:endomembrane system"/>
    <property type="evidence" value="ECO:0007669"/>
    <property type="project" value="UniProtKB-SubCell"/>
</dbReference>
<feature type="transmembrane region" description="Helical" evidence="7">
    <location>
        <begin position="118"/>
        <end position="138"/>
    </location>
</feature>
<keyword evidence="4 7" id="KW-0812">Transmembrane</keyword>
<evidence type="ECO:0000256" key="6">
    <source>
        <dbReference type="ARBA" id="ARBA00023136"/>
    </source>
</evidence>
<evidence type="ECO:0000256" key="4">
    <source>
        <dbReference type="ARBA" id="ARBA00022692"/>
    </source>
</evidence>
<evidence type="ECO:0000256" key="2">
    <source>
        <dbReference type="ARBA" id="ARBA00005697"/>
    </source>
</evidence>
<dbReference type="GO" id="GO:0005886">
    <property type="term" value="C:plasma membrane"/>
    <property type="evidence" value="ECO:0007669"/>
    <property type="project" value="TreeGrafter"/>
</dbReference>